<evidence type="ECO:0000313" key="2">
    <source>
        <dbReference type="Proteomes" id="UP000292858"/>
    </source>
</evidence>
<dbReference type="Proteomes" id="UP000292858">
    <property type="component" value="Unassembled WGS sequence"/>
</dbReference>
<reference evidence="1 2" key="1">
    <citation type="submission" date="2019-02" db="EMBL/GenBank/DDBJ databases">
        <title>Thermus sp. a novel from hot spring.</title>
        <authorList>
            <person name="Zhao Z."/>
        </authorList>
    </citation>
    <scope>NUCLEOTIDE SEQUENCE [LARGE SCALE GENOMIC DNA]</scope>
    <source>
        <strain evidence="1 2">CFH 72773T</strain>
    </source>
</reference>
<dbReference type="EMBL" id="SIJL01000028">
    <property type="protein sequence ID" value="TBH14953.1"/>
    <property type="molecule type" value="Genomic_DNA"/>
</dbReference>
<organism evidence="1 2">
    <name type="scientific">Thermus thermamylovorans</name>
    <dbReference type="NCBI Taxonomy" id="2509362"/>
    <lineage>
        <taxon>Bacteria</taxon>
        <taxon>Thermotogati</taxon>
        <taxon>Deinococcota</taxon>
        <taxon>Deinococci</taxon>
        <taxon>Thermales</taxon>
        <taxon>Thermaceae</taxon>
        <taxon>Thermus</taxon>
    </lineage>
</organism>
<dbReference type="RefSeq" id="WP_130842713.1">
    <property type="nucleotide sequence ID" value="NZ_SIJL01000028.1"/>
</dbReference>
<comment type="caution">
    <text evidence="1">The sequence shown here is derived from an EMBL/GenBank/DDBJ whole genome shotgun (WGS) entry which is preliminary data.</text>
</comment>
<evidence type="ECO:0000313" key="1">
    <source>
        <dbReference type="EMBL" id="TBH14953.1"/>
    </source>
</evidence>
<keyword evidence="2" id="KW-1185">Reference proteome</keyword>
<accession>A0A4Q9AVW3</accession>
<sequence>MQWITKQEIAWESVEAALEVYKRVLQVKLEEAYQEAEEAFYHQLHQAERDRLCLARYGDLDQCDNG</sequence>
<proteinExistence type="predicted"/>
<protein>
    <submittedName>
        <fullName evidence="1">Uncharacterized protein</fullName>
    </submittedName>
</protein>
<gene>
    <name evidence="1" type="ORF">ETP66_11385</name>
</gene>
<dbReference type="AlphaFoldDB" id="A0A4Q9AVW3"/>
<name>A0A4Q9AVW3_9DEIN</name>